<gene>
    <name evidence="1" type="ORF">NE619_18295</name>
</gene>
<organism evidence="1 2">
    <name type="scientific">Anaerovorax odorimutans</name>
    <dbReference type="NCBI Taxonomy" id="109327"/>
    <lineage>
        <taxon>Bacteria</taxon>
        <taxon>Bacillati</taxon>
        <taxon>Bacillota</taxon>
        <taxon>Clostridia</taxon>
        <taxon>Peptostreptococcales</taxon>
        <taxon>Anaerovoracaceae</taxon>
        <taxon>Anaerovorax</taxon>
    </lineage>
</organism>
<dbReference type="Proteomes" id="UP001524502">
    <property type="component" value="Unassembled WGS sequence"/>
</dbReference>
<protein>
    <submittedName>
        <fullName evidence="1">Uncharacterized protein</fullName>
    </submittedName>
</protein>
<proteinExistence type="predicted"/>
<dbReference type="RefSeq" id="WP_256133871.1">
    <property type="nucleotide sequence ID" value="NZ_JANFXK010000106.1"/>
</dbReference>
<evidence type="ECO:0000313" key="2">
    <source>
        <dbReference type="Proteomes" id="UP001524502"/>
    </source>
</evidence>
<keyword evidence="2" id="KW-1185">Reference proteome</keyword>
<accession>A0ABT1RU35</accession>
<evidence type="ECO:0000313" key="1">
    <source>
        <dbReference type="EMBL" id="MCQ4638680.1"/>
    </source>
</evidence>
<comment type="caution">
    <text evidence="1">The sequence shown here is derived from an EMBL/GenBank/DDBJ whole genome shotgun (WGS) entry which is preliminary data.</text>
</comment>
<sequence>MKIKFEVEKETKGTIRYRELSEEPVIGTLYIRKAHLKELGLTGQENIIVEITKEDH</sequence>
<dbReference type="EMBL" id="JANFXK010000106">
    <property type="protein sequence ID" value="MCQ4638680.1"/>
    <property type="molecule type" value="Genomic_DNA"/>
</dbReference>
<name>A0ABT1RU35_9FIRM</name>
<reference evidence="1 2" key="1">
    <citation type="submission" date="2022-06" db="EMBL/GenBank/DDBJ databases">
        <title>Isolation of gut microbiota from human fecal samples.</title>
        <authorList>
            <person name="Pamer E.G."/>
            <person name="Barat B."/>
            <person name="Waligurski E."/>
            <person name="Medina S."/>
            <person name="Paddock L."/>
            <person name="Mostad J."/>
        </authorList>
    </citation>
    <scope>NUCLEOTIDE SEQUENCE [LARGE SCALE GENOMIC DNA]</scope>
    <source>
        <strain evidence="1 2">SL.3.17</strain>
    </source>
</reference>